<reference evidence="1" key="1">
    <citation type="submission" date="2019-05" db="EMBL/GenBank/DDBJ databases">
        <title>Revised genome assembly of Burkholderiaceae (previously Ralstonia) sp. PBA.</title>
        <authorList>
            <person name="Gan H.M."/>
        </authorList>
    </citation>
    <scope>NUCLEOTIDE SEQUENCE</scope>
    <source>
        <strain evidence="1">PBA</strain>
    </source>
</reference>
<dbReference type="Proteomes" id="UP000004277">
    <property type="component" value="Unassembled WGS sequence"/>
</dbReference>
<accession>A0ACD3SP01</accession>
<evidence type="ECO:0000313" key="1">
    <source>
        <dbReference type="EMBL" id="TMS57986.1"/>
    </source>
</evidence>
<comment type="caution">
    <text evidence="1">The sequence shown here is derived from an EMBL/GenBank/DDBJ whole genome shotgun (WGS) entry which is preliminary data.</text>
</comment>
<keyword evidence="2" id="KW-1185">Reference proteome</keyword>
<organism evidence="1 2">
    <name type="scientific">Imbroritus primus</name>
    <dbReference type="NCBI Taxonomy" id="3058603"/>
    <lineage>
        <taxon>Bacteria</taxon>
        <taxon>Pseudomonadati</taxon>
        <taxon>Pseudomonadota</taxon>
        <taxon>Betaproteobacteria</taxon>
        <taxon>Burkholderiales</taxon>
        <taxon>Burkholderiaceae</taxon>
        <taxon>Imbroritus</taxon>
    </lineage>
</organism>
<dbReference type="EMBL" id="AKCV02000016">
    <property type="protein sequence ID" value="TMS57986.1"/>
    <property type="molecule type" value="Genomic_DNA"/>
</dbReference>
<sequence>MELHQHDLSRWRHSHRFAVARPQAERRTLYAVLLTAVMMVVEIVAGWWYGSMALLADGWHMSSHVLALGVTLGAYVVARRLGDDPRFALGTWKIEILSTFASAMMLGGVALMMVTESVARLWNPVVIHYDEALIVTVVGLAVNLICAFWLMGAHDHDHGHGHGHGAHGHSHDHDHDHAADAHRPALAAQAGKVAAHEHHDLNLRAAYLHVLADAATSIAAIVALLAGKFFAWQWMDPVVGVVGAIVITKWALGLLRESGVILLDRNMDQPVVASVRAALEAEPGVHVTDLHAWRVSGDKYACVVSLVAQEPQPPSHYKIRLAHLKQVAHLNIEVNHCCAPPPPAAA</sequence>
<gene>
    <name evidence="1" type="primary">dmeF</name>
    <name evidence="1" type="ORF">MW7_009445</name>
</gene>
<name>A0ACD3SP01_9BURK</name>
<evidence type="ECO:0000313" key="2">
    <source>
        <dbReference type="Proteomes" id="UP000004277"/>
    </source>
</evidence>
<protein>
    <submittedName>
        <fullName evidence="1">CDF family Co(II)/Ni(II) efflux transporter DmeF</fullName>
    </submittedName>
</protein>
<proteinExistence type="predicted"/>